<feature type="transmembrane region" description="Helical" evidence="1">
    <location>
        <begin position="84"/>
        <end position="103"/>
    </location>
</feature>
<reference evidence="3" key="1">
    <citation type="submission" date="2016-11" db="UniProtKB">
        <authorList>
            <consortium name="WormBaseParasite"/>
        </authorList>
    </citation>
    <scope>IDENTIFICATION</scope>
</reference>
<keyword evidence="1" id="KW-1133">Transmembrane helix</keyword>
<dbReference type="Pfam" id="PF04202">
    <property type="entry name" value="Mfp-3"/>
    <property type="match status" value="1"/>
</dbReference>
<protein>
    <submittedName>
        <fullName evidence="3">Neuropeptide-like protein 31</fullName>
    </submittedName>
</protein>
<dbReference type="Proteomes" id="UP000095284">
    <property type="component" value="Unplaced"/>
</dbReference>
<dbReference type="AlphaFoldDB" id="A0A1I7RIP7"/>
<organism evidence="2 3">
    <name type="scientific">Bursaphelenchus xylophilus</name>
    <name type="common">Pinewood nematode worm</name>
    <name type="synonym">Aphelenchoides xylophilus</name>
    <dbReference type="NCBI Taxonomy" id="6326"/>
    <lineage>
        <taxon>Eukaryota</taxon>
        <taxon>Metazoa</taxon>
        <taxon>Ecdysozoa</taxon>
        <taxon>Nematoda</taxon>
        <taxon>Chromadorea</taxon>
        <taxon>Rhabditida</taxon>
        <taxon>Tylenchina</taxon>
        <taxon>Tylenchomorpha</taxon>
        <taxon>Aphelenchoidea</taxon>
        <taxon>Aphelenchoididae</taxon>
        <taxon>Bursaphelenchus</taxon>
    </lineage>
</organism>
<keyword evidence="1" id="KW-0812">Transmembrane</keyword>
<evidence type="ECO:0000313" key="2">
    <source>
        <dbReference type="Proteomes" id="UP000095284"/>
    </source>
</evidence>
<dbReference type="InterPro" id="IPR007328">
    <property type="entry name" value="Mfp-3"/>
</dbReference>
<accession>A0A1I7RIP7</accession>
<keyword evidence="1" id="KW-0472">Membrane</keyword>
<sequence>MRAMNGRLQSVLRSPLMRNNQLNHVENGNKQHHHHHRRRESEGLPGIIQFDESADEYRCFCSCFHIKTGAYVIAVFNMIRSVNVLLILLLLAVAVSAAPQWGWGQSYPYYGGNYYGNYGGYNRGYGGHHHHSHSHSHEHWG</sequence>
<dbReference type="WBParaSite" id="BXY_0057900.1">
    <property type="protein sequence ID" value="BXY_0057900.1"/>
    <property type="gene ID" value="BXY_0057900"/>
</dbReference>
<evidence type="ECO:0000256" key="1">
    <source>
        <dbReference type="SAM" id="Phobius"/>
    </source>
</evidence>
<evidence type="ECO:0000313" key="3">
    <source>
        <dbReference type="WBParaSite" id="BXY_0057900.1"/>
    </source>
</evidence>
<proteinExistence type="predicted"/>
<name>A0A1I7RIP7_BURXY</name>